<name>A0A937K160_9BACT</name>
<evidence type="ECO:0000313" key="1">
    <source>
        <dbReference type="EMBL" id="MBL3657116.1"/>
    </source>
</evidence>
<sequence>MDRTTIYDHIKSIESNEVKLYSFLYDLIYNEESNDVSFLEKLYSSFLLDDRSEIKRIAIYALLFGLKIQKDRYKNFALDNLQDTENDYDLRLTCISGIGQAYRNTREPLILSILSTLYNDSTEDLNIRAECFSSMMRVYGLDSKEMVKKNNCIIVSFEDIEQDNFNDELNNIAVIIEKRV</sequence>
<dbReference type="RefSeq" id="WP_202244911.1">
    <property type="nucleotide sequence ID" value="NZ_JAESIY010000007.1"/>
</dbReference>
<evidence type="ECO:0000313" key="2">
    <source>
        <dbReference type="Proteomes" id="UP000659388"/>
    </source>
</evidence>
<reference evidence="1" key="1">
    <citation type="submission" date="2021-01" db="EMBL/GenBank/DDBJ databases">
        <title>Fulvivirga kasyanovii gen. nov., sp nov., a novel member of the phylum Bacteroidetes isolated from seawater in a mussel farm.</title>
        <authorList>
            <person name="Zhao L.-H."/>
            <person name="Wang Z.-J."/>
        </authorList>
    </citation>
    <scope>NUCLEOTIDE SEQUENCE</scope>
    <source>
        <strain evidence="1">2943</strain>
    </source>
</reference>
<dbReference type="AlphaFoldDB" id="A0A937K160"/>
<evidence type="ECO:0008006" key="3">
    <source>
        <dbReference type="Google" id="ProtNLM"/>
    </source>
</evidence>
<gene>
    <name evidence="1" type="ORF">JL102_13295</name>
</gene>
<dbReference type="Proteomes" id="UP000659388">
    <property type="component" value="Unassembled WGS sequence"/>
</dbReference>
<organism evidence="1 2">
    <name type="scientific">Fulvivirga sediminis</name>
    <dbReference type="NCBI Taxonomy" id="2803949"/>
    <lineage>
        <taxon>Bacteria</taxon>
        <taxon>Pseudomonadati</taxon>
        <taxon>Bacteroidota</taxon>
        <taxon>Cytophagia</taxon>
        <taxon>Cytophagales</taxon>
        <taxon>Fulvivirgaceae</taxon>
        <taxon>Fulvivirga</taxon>
    </lineage>
</organism>
<protein>
    <recommendedName>
        <fullName evidence="3">HEAT repeat domain-containing protein</fullName>
    </recommendedName>
</protein>
<comment type="caution">
    <text evidence="1">The sequence shown here is derived from an EMBL/GenBank/DDBJ whole genome shotgun (WGS) entry which is preliminary data.</text>
</comment>
<dbReference type="EMBL" id="JAESIY010000007">
    <property type="protein sequence ID" value="MBL3657116.1"/>
    <property type="molecule type" value="Genomic_DNA"/>
</dbReference>
<proteinExistence type="predicted"/>
<keyword evidence="2" id="KW-1185">Reference proteome</keyword>
<accession>A0A937K160</accession>